<keyword evidence="2" id="KW-1185">Reference proteome</keyword>
<evidence type="ECO:0000313" key="1">
    <source>
        <dbReference type="EMBL" id="KGE85034.1"/>
    </source>
</evidence>
<evidence type="ECO:0000313" key="2">
    <source>
        <dbReference type="Proteomes" id="UP000029736"/>
    </source>
</evidence>
<comment type="caution">
    <text evidence="1">The sequence shown here is derived from an EMBL/GenBank/DDBJ whole genome shotgun (WGS) entry which is preliminary data.</text>
</comment>
<gene>
    <name evidence="1" type="ORF">IX84_30390</name>
</gene>
<dbReference type="Proteomes" id="UP000029736">
    <property type="component" value="Unassembled WGS sequence"/>
</dbReference>
<sequence>MYAISRLDTTIPPSLTELKQPFARQPESLKNKKCFSKGAYPIKPVRIFFEKPWLSTLSETNNPCTI</sequence>
<dbReference type="AlphaFoldDB" id="A0A098RXX2"/>
<reference evidence="1 2" key="1">
    <citation type="journal article" date="2014" name="Int. J. Syst. Evol. Microbiol.">
        <title>Phaeodactylibacter xiamenensis gen. nov., sp. nov., a member of the family Saprospiraceae isolated from the marine alga Phaeodactylum tricornutum.</title>
        <authorList>
            <person name="Chen Z.Jr."/>
            <person name="Lei X."/>
            <person name="Lai Q."/>
            <person name="Li Y."/>
            <person name="Zhang B."/>
            <person name="Zhang J."/>
            <person name="Zhang H."/>
            <person name="Yang L."/>
            <person name="Zheng W."/>
            <person name="Tian Y."/>
            <person name="Yu Z."/>
            <person name="Xu H.Jr."/>
            <person name="Zheng T."/>
        </authorList>
    </citation>
    <scope>NUCLEOTIDE SEQUENCE [LARGE SCALE GENOMIC DNA]</scope>
    <source>
        <strain evidence="1 2">KD52</strain>
    </source>
</reference>
<dbReference type="STRING" id="1524460.IX84_30390"/>
<organism evidence="1 2">
    <name type="scientific">Phaeodactylibacter xiamenensis</name>
    <dbReference type="NCBI Taxonomy" id="1524460"/>
    <lineage>
        <taxon>Bacteria</taxon>
        <taxon>Pseudomonadati</taxon>
        <taxon>Bacteroidota</taxon>
        <taxon>Saprospiria</taxon>
        <taxon>Saprospirales</taxon>
        <taxon>Haliscomenobacteraceae</taxon>
        <taxon>Phaeodactylibacter</taxon>
    </lineage>
</organism>
<dbReference type="EMBL" id="JPOS01000097">
    <property type="protein sequence ID" value="KGE85034.1"/>
    <property type="molecule type" value="Genomic_DNA"/>
</dbReference>
<accession>A0A098RXX2</accession>
<name>A0A098RXX2_9BACT</name>
<protein>
    <submittedName>
        <fullName evidence="1">Uncharacterized protein</fullName>
    </submittedName>
</protein>
<proteinExistence type="predicted"/>